<keyword evidence="3" id="KW-0255">Endonuclease</keyword>
<dbReference type="InterPro" id="IPR002018">
    <property type="entry name" value="CarbesteraseB"/>
</dbReference>
<feature type="compositionally biased region" description="Acidic residues" evidence="1">
    <location>
        <begin position="654"/>
        <end position="668"/>
    </location>
</feature>
<feature type="compositionally biased region" description="Basic and acidic residues" evidence="1">
    <location>
        <begin position="82"/>
        <end position="101"/>
    </location>
</feature>
<dbReference type="InterPro" id="IPR019819">
    <property type="entry name" value="Carboxylesterase_B_CS"/>
</dbReference>
<comment type="caution">
    <text evidence="3">The sequence shown here is derived from an EMBL/GenBank/DDBJ whole genome shotgun (WGS) entry which is preliminary data.</text>
</comment>
<dbReference type="Gene3D" id="3.90.75.20">
    <property type="match status" value="2"/>
</dbReference>
<dbReference type="PROSITE" id="PS00941">
    <property type="entry name" value="CARBOXYLESTERASE_B_2"/>
    <property type="match status" value="1"/>
</dbReference>
<dbReference type="GO" id="GO:0004519">
    <property type="term" value="F:endonuclease activity"/>
    <property type="evidence" value="ECO:0007669"/>
    <property type="project" value="UniProtKB-KW"/>
</dbReference>
<feature type="compositionally biased region" description="Basic and acidic residues" evidence="1">
    <location>
        <begin position="30"/>
        <end position="45"/>
    </location>
</feature>
<dbReference type="OrthoDB" id="430296at2759"/>
<feature type="domain" description="HNH nuclease" evidence="2">
    <location>
        <begin position="465"/>
        <end position="514"/>
    </location>
</feature>
<dbReference type="Gene3D" id="3.40.50.1820">
    <property type="entry name" value="alpha/beta hydrolase"/>
    <property type="match status" value="1"/>
</dbReference>
<feature type="compositionally biased region" description="Basic and acidic residues" evidence="1">
    <location>
        <begin position="1007"/>
        <end position="1055"/>
    </location>
</feature>
<feature type="compositionally biased region" description="Acidic residues" evidence="1">
    <location>
        <begin position="193"/>
        <end position="209"/>
    </location>
</feature>
<dbReference type="PANTHER" id="PTHR11559">
    <property type="entry name" value="CARBOXYLESTERASE"/>
    <property type="match status" value="1"/>
</dbReference>
<accession>A0A1Q9E6X8</accession>
<dbReference type="Proteomes" id="UP000186817">
    <property type="component" value="Unassembled WGS sequence"/>
</dbReference>
<evidence type="ECO:0000313" key="4">
    <source>
        <dbReference type="Proteomes" id="UP000186817"/>
    </source>
</evidence>
<dbReference type="InterPro" id="IPR029058">
    <property type="entry name" value="AB_hydrolase_fold"/>
</dbReference>
<organism evidence="3 4">
    <name type="scientific">Symbiodinium microadriaticum</name>
    <name type="common">Dinoflagellate</name>
    <name type="synonym">Zooxanthella microadriatica</name>
    <dbReference type="NCBI Taxonomy" id="2951"/>
    <lineage>
        <taxon>Eukaryota</taxon>
        <taxon>Sar</taxon>
        <taxon>Alveolata</taxon>
        <taxon>Dinophyceae</taxon>
        <taxon>Suessiales</taxon>
        <taxon>Symbiodiniaceae</taxon>
        <taxon>Symbiodinium</taxon>
    </lineage>
</organism>
<feature type="compositionally biased region" description="Basic and acidic residues" evidence="1">
    <location>
        <begin position="883"/>
        <end position="906"/>
    </location>
</feature>
<feature type="compositionally biased region" description="Basic and acidic residues" evidence="1">
    <location>
        <begin position="681"/>
        <end position="706"/>
    </location>
</feature>
<keyword evidence="4" id="KW-1185">Reference proteome</keyword>
<dbReference type="Pfam" id="PF00135">
    <property type="entry name" value="COesterase"/>
    <property type="match status" value="1"/>
</dbReference>
<keyword evidence="3" id="KW-0378">Hydrolase</keyword>
<feature type="compositionally biased region" description="Pro residues" evidence="1">
    <location>
        <begin position="611"/>
        <end position="620"/>
    </location>
</feature>
<feature type="compositionally biased region" description="Basic and acidic residues" evidence="1">
    <location>
        <begin position="914"/>
        <end position="932"/>
    </location>
</feature>
<feature type="region of interest" description="Disordered" evidence="1">
    <location>
        <begin position="992"/>
        <end position="1055"/>
    </location>
</feature>
<dbReference type="SUPFAM" id="SSF54060">
    <property type="entry name" value="His-Me finger endonucleases"/>
    <property type="match status" value="2"/>
</dbReference>
<feature type="domain" description="HNH nuclease" evidence="2">
    <location>
        <begin position="286"/>
        <end position="336"/>
    </location>
</feature>
<dbReference type="SUPFAM" id="SSF53474">
    <property type="entry name" value="alpha/beta-Hydrolases"/>
    <property type="match status" value="1"/>
</dbReference>
<evidence type="ECO:0000256" key="1">
    <source>
        <dbReference type="SAM" id="MobiDB-lite"/>
    </source>
</evidence>
<feature type="region of interest" description="Disordered" evidence="1">
    <location>
        <begin position="29"/>
        <end position="124"/>
    </location>
</feature>
<feature type="region of interest" description="Disordered" evidence="1">
    <location>
        <begin position="794"/>
        <end position="940"/>
    </location>
</feature>
<keyword evidence="3" id="KW-0540">Nuclease</keyword>
<dbReference type="Pfam" id="PF13392">
    <property type="entry name" value="HNH_3"/>
    <property type="match status" value="2"/>
</dbReference>
<evidence type="ECO:0000313" key="3">
    <source>
        <dbReference type="EMBL" id="OLQ03165.1"/>
    </source>
</evidence>
<sequence>MLHFLFCWLMLRPGERRSADEISFSALAKRKQEERQEEQKKKHEAAVFNGMQGFSASQEKAKRREVIQEFVGNARPPLLPRQPERRQKEEEQRKRQEEAILHHKKQKEPEAATPQAQQLRAKEREVKRLELEEITGEATRLRREAELGAQLAQAQRDEAENQRSIEELKRKAGVAQERASETQAPAEKQAEISSEEDSQEEEEEEEVQEHDEASRRRMSPAPRCIESEGRKNSLGQAPPVAVARKAILESVVTSDLKVSSYGRVRNSRGAISLGTNFSGYRRVNIQKTFYLVHRLVAAAFIGAPPDPSRWQVNHLDGDPSNNNVTNLQYASNSENVRHSWVTNASRKSTGMPILWRPFGEASTYCASQREAYRLLGVRPSSVFACCSGSMAKVCGNGRSYELRRLQLQSMPEELWRAAIYPCEREAVPNLVVSNHGRVSPIKGQEPRGISFGYHMRDGYHAVTRAGRKFLVHRLVAGTFLGEPPSPGMQVNHKDSDRGNNHVDNLEYVTAAQNTQHAHAQRMKLGITEPSRNGKAVQARIKGCKGSWLDFTSIKSASSATGIAADYISRACADVQIEGVEPGEWEFRLRDFESLPGEEWLPVVLDLARVETPPPPPPPPRGATAGARGAAQLAPKAPAKAAPKAPSSSEASLLDYDEYTDEEEEEEEIPPPKAVLKAAPPKTERLELREQRGSATKEPKDAAKGEPKQSAGLSEASRAANAMAAANPKSAATPKAAAPKSITAADLRAMWLQIPSRRRFLAERQLDARIGQAGSVAEDPRRCSGSLISLFTFSLLATGDAKNQGEEEDSYEEESYEEEASQEAKELKPAPKAPSPTKEKKEEPSAPPPPSERRRDNSEKSEQPPLRRSEKRAVEEIDDDSDDQELRKLSKTDLSDVRDKRKDDEALKPPSDPDGDSKTDGKATRSGDKKAVDVDESDEDMQLHIDLVNTSIRPSHGNRMEHSAGGAAVASHRHVEASLLAVATGGVMTTDGEITARAPASGLPGGDYRNDRRYDRRYDDERHGTELFPEAREDRRRDERDRRDDRERDRRAPPRDERSWKDCLWDLEDFSRMTGMTETGATTETETGIVIDRGSKMRSALGAIHSGGMAEHPGDYCSLPNEAPMQRRQWNRFPAPRKLACACAIFAPLLLVALLSSCPRHVPIQMLIAFPPTAQTSCGEISGQWEHPLGMLIAAYRGIKFGKAERWMPSMEFCPGAPRIARQEGPACIQWNLYNEHGGQSEDCLYLDVFAPGCAPLGACSNLPVVVFPPGGGLVLGDNSGYAGLTNFVAAAGDIVMVVCKYHK</sequence>
<dbReference type="InterPro" id="IPR050309">
    <property type="entry name" value="Type-B_Carboxylest/Lipase"/>
</dbReference>
<feature type="compositionally biased region" description="Acidic residues" evidence="1">
    <location>
        <begin position="805"/>
        <end position="820"/>
    </location>
</feature>
<feature type="compositionally biased region" description="Basic and acidic residues" evidence="1">
    <location>
        <begin position="850"/>
        <end position="874"/>
    </location>
</feature>
<gene>
    <name evidence="3" type="ORF">AK812_SmicGene13933</name>
</gene>
<feature type="compositionally biased region" description="Low complexity" evidence="1">
    <location>
        <begin position="715"/>
        <end position="739"/>
    </location>
</feature>
<proteinExistence type="predicted"/>
<name>A0A1Q9E6X8_SYMMI</name>
<dbReference type="InterPro" id="IPR003615">
    <property type="entry name" value="HNH_nuc"/>
</dbReference>
<dbReference type="EMBL" id="LSRX01000244">
    <property type="protein sequence ID" value="OLQ03165.1"/>
    <property type="molecule type" value="Genomic_DNA"/>
</dbReference>
<dbReference type="InterPro" id="IPR044925">
    <property type="entry name" value="His-Me_finger_sf"/>
</dbReference>
<feature type="compositionally biased region" description="Low complexity" evidence="1">
    <location>
        <begin position="621"/>
        <end position="645"/>
    </location>
</feature>
<dbReference type="SMART" id="SM00507">
    <property type="entry name" value="HNHc"/>
    <property type="match status" value="2"/>
</dbReference>
<feature type="region of interest" description="Disordered" evidence="1">
    <location>
        <begin position="610"/>
        <end position="739"/>
    </location>
</feature>
<reference evidence="3 4" key="1">
    <citation type="submission" date="2016-02" db="EMBL/GenBank/DDBJ databases">
        <title>Genome analysis of coral dinoflagellate symbionts highlights evolutionary adaptations to a symbiotic lifestyle.</title>
        <authorList>
            <person name="Aranda M."/>
            <person name="Li Y."/>
            <person name="Liew Y.J."/>
            <person name="Baumgarten S."/>
            <person name="Simakov O."/>
            <person name="Wilson M."/>
            <person name="Piel J."/>
            <person name="Ashoor H."/>
            <person name="Bougouffa S."/>
            <person name="Bajic V.B."/>
            <person name="Ryu T."/>
            <person name="Ravasi T."/>
            <person name="Bayer T."/>
            <person name="Micklem G."/>
            <person name="Kim H."/>
            <person name="Bhak J."/>
            <person name="Lajeunesse T.C."/>
            <person name="Voolstra C.R."/>
        </authorList>
    </citation>
    <scope>NUCLEOTIDE SEQUENCE [LARGE SCALE GENOMIC DNA]</scope>
    <source>
        <strain evidence="3 4">CCMP2467</strain>
    </source>
</reference>
<evidence type="ECO:0000259" key="2">
    <source>
        <dbReference type="SMART" id="SM00507"/>
    </source>
</evidence>
<protein>
    <submittedName>
        <fullName evidence="3">Putative HNH endonuclease</fullName>
    </submittedName>
</protein>
<feature type="region of interest" description="Disordered" evidence="1">
    <location>
        <begin position="169"/>
        <end position="236"/>
    </location>
</feature>